<protein>
    <recommendedName>
        <fullName evidence="3">F-box domain-containing protein</fullName>
    </recommendedName>
</protein>
<organism evidence="1 2">
    <name type="scientific">Pholiota conissans</name>
    <dbReference type="NCBI Taxonomy" id="109636"/>
    <lineage>
        <taxon>Eukaryota</taxon>
        <taxon>Fungi</taxon>
        <taxon>Dikarya</taxon>
        <taxon>Basidiomycota</taxon>
        <taxon>Agaricomycotina</taxon>
        <taxon>Agaricomycetes</taxon>
        <taxon>Agaricomycetidae</taxon>
        <taxon>Agaricales</taxon>
        <taxon>Agaricineae</taxon>
        <taxon>Strophariaceae</taxon>
        <taxon>Pholiota</taxon>
    </lineage>
</organism>
<proteinExistence type="predicted"/>
<gene>
    <name evidence="1" type="ORF">BDN70DRAFT_881647</name>
</gene>
<dbReference type="Proteomes" id="UP000807469">
    <property type="component" value="Unassembled WGS sequence"/>
</dbReference>
<sequence>MYKILEVAKRLKTAWYPSDEPGGPENWTRRCSHFAVGGHCCSPCAEAASLDEQIHQAEKTLRGLRALRSSKNMEINEVHDPLRRLPVELAAEIFAYLVPLPMPLGYNPRPDEPDEIGKSMMAPVVLSAVCRAWRSFAHSIPQLWSTISISIDNADEGVPDLVHQWLSRSARLPLSIYLHSPLQCARSGPELVLPPRSEEVPRAWRIIDAINTYSDRWFYLSLAIPKHLMLLMDRRNLQAPILESLTLEMFERDDSDNFFDHDEERLNFGKTPNLQKLHMCAILYHNFTLDWEKVTHVEGSHYSVEMAFDLLRIAPSLKYFALEGIYDDLYEIPGSILRHENLVSLNLDGGGDHNGIDPFLAYIELPMLQELSSVTSRFVELYVLEDFIRRSSCVLKALKLTIEGEWLQRKIQLVDVLAMLPSLETLQLKCRYWDSGAESGHYPTTNVLQEMDLRTVTPFLPNLKTLDVKLEVGGKKSSLNMELLSDEYRFTISSEEVYTYTPSDVIRIKPSYLFYLLDPDMHATIGPCVKNGVYVEPASTIGYLVDVEAFLKYSFKSELESRSDAECHSESKIFFLQNQIQIQCV</sequence>
<dbReference type="Gene3D" id="3.80.10.10">
    <property type="entry name" value="Ribonuclease Inhibitor"/>
    <property type="match status" value="1"/>
</dbReference>
<evidence type="ECO:0000313" key="1">
    <source>
        <dbReference type="EMBL" id="KAF9477016.1"/>
    </source>
</evidence>
<dbReference type="InterPro" id="IPR032675">
    <property type="entry name" value="LRR_dom_sf"/>
</dbReference>
<dbReference type="SUPFAM" id="SSF52047">
    <property type="entry name" value="RNI-like"/>
    <property type="match status" value="1"/>
</dbReference>
<accession>A0A9P5Z041</accession>
<evidence type="ECO:0000313" key="2">
    <source>
        <dbReference type="Proteomes" id="UP000807469"/>
    </source>
</evidence>
<dbReference type="OrthoDB" id="3249706at2759"/>
<comment type="caution">
    <text evidence="1">The sequence shown here is derived from an EMBL/GenBank/DDBJ whole genome shotgun (WGS) entry which is preliminary data.</text>
</comment>
<reference evidence="1" key="1">
    <citation type="submission" date="2020-11" db="EMBL/GenBank/DDBJ databases">
        <authorList>
            <consortium name="DOE Joint Genome Institute"/>
            <person name="Ahrendt S."/>
            <person name="Riley R."/>
            <person name="Andreopoulos W."/>
            <person name="Labutti K."/>
            <person name="Pangilinan J."/>
            <person name="Ruiz-Duenas F.J."/>
            <person name="Barrasa J.M."/>
            <person name="Sanchez-Garcia M."/>
            <person name="Camarero S."/>
            <person name="Miyauchi S."/>
            <person name="Serrano A."/>
            <person name="Linde D."/>
            <person name="Babiker R."/>
            <person name="Drula E."/>
            <person name="Ayuso-Fernandez I."/>
            <person name="Pacheco R."/>
            <person name="Padilla G."/>
            <person name="Ferreira P."/>
            <person name="Barriuso J."/>
            <person name="Kellner H."/>
            <person name="Castanera R."/>
            <person name="Alfaro M."/>
            <person name="Ramirez L."/>
            <person name="Pisabarro A.G."/>
            <person name="Kuo A."/>
            <person name="Tritt A."/>
            <person name="Lipzen A."/>
            <person name="He G."/>
            <person name="Yan M."/>
            <person name="Ng V."/>
            <person name="Cullen D."/>
            <person name="Martin F."/>
            <person name="Rosso M.-N."/>
            <person name="Henrissat B."/>
            <person name="Hibbett D."/>
            <person name="Martinez A.T."/>
            <person name="Grigoriev I.V."/>
        </authorList>
    </citation>
    <scope>NUCLEOTIDE SEQUENCE</scope>
    <source>
        <strain evidence="1">CIRM-BRFM 674</strain>
    </source>
</reference>
<dbReference type="Gene3D" id="1.20.1280.50">
    <property type="match status" value="1"/>
</dbReference>
<name>A0A9P5Z041_9AGAR</name>
<keyword evidence="2" id="KW-1185">Reference proteome</keyword>
<evidence type="ECO:0008006" key="3">
    <source>
        <dbReference type="Google" id="ProtNLM"/>
    </source>
</evidence>
<dbReference type="AlphaFoldDB" id="A0A9P5Z041"/>
<dbReference type="EMBL" id="MU155274">
    <property type="protein sequence ID" value="KAF9477016.1"/>
    <property type="molecule type" value="Genomic_DNA"/>
</dbReference>